<evidence type="ECO:0000313" key="2">
    <source>
        <dbReference type="EMBL" id="KAF1748182.1"/>
    </source>
</evidence>
<feature type="region of interest" description="Disordered" evidence="1">
    <location>
        <begin position="1"/>
        <end position="63"/>
    </location>
</feature>
<sequence>MSQYGSAANLSSFRERTGSPSYASLGKHRDDYNRFETARHAMNSRSNRSQTSQEKEEIRFGGFGDRAGSGVELTGFNWSGGEVITSPTQLPKALKPRTMFYSPIGDGTVAADGYELKRRPVDLSPKVTVTQLQHIERGSKGHDGVNIIEKNWSTGGSVPPSEAGFGSEYGPGSGRNSRAGGGAFSPEPFPKPAANLGNGKPAAAPPANDFGNYQPKSDPYPAVARPVGGLGGLGGDGGNPFGGSQSNLGPKDGRNSVASSVFSDPSYRLDTKTGYLITNPRELIHQFATMTPVATIDDSVNNTPATHTIQKQSYYKRTEETTEEQFAPHAPYRANHPVASPNKFVRQLRDDNLTHSQREANTHTEPAYQRDPNYNQRVQEIRTKSTTYSRGGDDIDQLTQQLVTGMQVGKSRYN</sequence>
<gene>
    <name evidence="3" type="ORF">FL82_01606</name>
    <name evidence="2" type="ORF">GCK72_024649</name>
</gene>
<evidence type="ECO:0000313" key="4">
    <source>
        <dbReference type="Proteomes" id="UP000216624"/>
    </source>
</evidence>
<evidence type="ECO:0000256" key="1">
    <source>
        <dbReference type="SAM" id="MobiDB-lite"/>
    </source>
</evidence>
<feature type="compositionally biased region" description="Polar residues" evidence="1">
    <location>
        <begin position="43"/>
        <end position="52"/>
    </location>
</feature>
<dbReference type="EMBL" id="WUAV01000006">
    <property type="protein sequence ID" value="KAF1748182.1"/>
    <property type="molecule type" value="Genomic_DNA"/>
</dbReference>
<proteinExistence type="predicted"/>
<organism evidence="3 4">
    <name type="scientific">Caenorhabditis remanei</name>
    <name type="common">Caenorhabditis vulgaris</name>
    <dbReference type="NCBI Taxonomy" id="31234"/>
    <lineage>
        <taxon>Eukaryota</taxon>
        <taxon>Metazoa</taxon>
        <taxon>Ecdysozoa</taxon>
        <taxon>Nematoda</taxon>
        <taxon>Chromadorea</taxon>
        <taxon>Rhabditida</taxon>
        <taxon>Rhabditina</taxon>
        <taxon>Rhabditomorpha</taxon>
        <taxon>Rhabditoidea</taxon>
        <taxon>Rhabditidae</taxon>
        <taxon>Peloderinae</taxon>
        <taxon>Caenorhabditis</taxon>
    </lineage>
</organism>
<feature type="non-terminal residue" evidence="3">
    <location>
        <position position="1"/>
    </location>
</feature>
<dbReference type="Proteomes" id="UP000483820">
    <property type="component" value="Chromosome X"/>
</dbReference>
<feature type="compositionally biased region" description="Polar residues" evidence="1">
    <location>
        <begin position="1"/>
        <end position="22"/>
    </location>
</feature>
<dbReference type="AlphaFoldDB" id="A0A261B8Z2"/>
<evidence type="ECO:0000313" key="3">
    <source>
        <dbReference type="EMBL" id="OZG06210.1"/>
    </source>
</evidence>
<feature type="compositionally biased region" description="Gly residues" evidence="1">
    <location>
        <begin position="167"/>
        <end position="183"/>
    </location>
</feature>
<accession>A0A261B8Z2</accession>
<comment type="caution">
    <text evidence="3">The sequence shown here is derived from an EMBL/GenBank/DDBJ whole genome shotgun (WGS) entry which is preliminary data.</text>
</comment>
<reference evidence="3" key="1">
    <citation type="submission" date="2017-08" db="EMBL/GenBank/DDBJ databases">
        <authorList>
            <person name="de Groot N.N."/>
        </authorList>
    </citation>
    <scope>NUCLEOTIDE SEQUENCE [LARGE SCALE GENOMIC DNA]</scope>
    <source>
        <strain evidence="3">PX439</strain>
    </source>
</reference>
<dbReference type="EMBL" id="NMWX01000001">
    <property type="protein sequence ID" value="OZG06210.1"/>
    <property type="molecule type" value="Genomic_DNA"/>
</dbReference>
<reference evidence="2 5" key="3">
    <citation type="submission" date="2019-12" db="EMBL/GenBank/DDBJ databases">
        <title>Chromosome-level assembly of the Caenorhabditis remanei genome.</title>
        <authorList>
            <person name="Teterina A.A."/>
            <person name="Willis J.H."/>
            <person name="Phillips P.C."/>
        </authorList>
    </citation>
    <scope>NUCLEOTIDE SEQUENCE [LARGE SCALE GENOMIC DNA]</scope>
    <source>
        <strain evidence="2 5">PX506</strain>
        <tissue evidence="2">Whole organism</tissue>
    </source>
</reference>
<dbReference type="Proteomes" id="UP000216624">
    <property type="component" value="Unassembled WGS sequence"/>
</dbReference>
<feature type="compositionally biased region" description="Gly residues" evidence="1">
    <location>
        <begin position="228"/>
        <end position="241"/>
    </location>
</feature>
<protein>
    <submittedName>
        <fullName evidence="3">Uncharacterized protein</fullName>
    </submittedName>
</protein>
<feature type="compositionally biased region" description="Basic and acidic residues" evidence="1">
    <location>
        <begin position="27"/>
        <end position="39"/>
    </location>
</feature>
<keyword evidence="4" id="KW-1185">Reference proteome</keyword>
<feature type="compositionally biased region" description="Low complexity" evidence="1">
    <location>
        <begin position="192"/>
        <end position="208"/>
    </location>
</feature>
<name>A0A261B8Z2_CAERE</name>
<evidence type="ECO:0000313" key="5">
    <source>
        <dbReference type="Proteomes" id="UP000483820"/>
    </source>
</evidence>
<reference evidence="4" key="2">
    <citation type="submission" date="2017-08" db="EMBL/GenBank/DDBJ databases">
        <authorList>
            <person name="Fierst J.L."/>
        </authorList>
    </citation>
    <scope>NUCLEOTIDE SEQUENCE [LARGE SCALE GENOMIC DNA]</scope>
    <source>
        <strain evidence="4">PX439</strain>
    </source>
</reference>
<feature type="region of interest" description="Disordered" evidence="1">
    <location>
        <begin position="356"/>
        <end position="375"/>
    </location>
</feature>
<feature type="region of interest" description="Disordered" evidence="1">
    <location>
        <begin position="152"/>
        <end position="259"/>
    </location>
</feature>